<dbReference type="FunFam" id="3.50.30.30:FF:000005">
    <property type="entry name" value="subtilisin-like protease SBT1.5"/>
    <property type="match status" value="2"/>
</dbReference>
<feature type="repeat" description="ANK" evidence="8">
    <location>
        <begin position="555"/>
        <end position="587"/>
    </location>
</feature>
<dbReference type="FunFam" id="3.40.50.200:FF:000006">
    <property type="entry name" value="Subtilisin-like protease SBT1.5"/>
    <property type="match status" value="2"/>
</dbReference>
<dbReference type="SMART" id="SM00248">
    <property type="entry name" value="ANK"/>
    <property type="match status" value="11"/>
</dbReference>
<feature type="domain" description="Subtilisin-like protease fibronectin type-III" evidence="12">
    <location>
        <begin position="1390"/>
        <end position="1483"/>
    </location>
</feature>
<feature type="active site" description="Charge relay system" evidence="9">
    <location>
        <position position="868"/>
    </location>
</feature>
<dbReference type="InterPro" id="IPR045051">
    <property type="entry name" value="SBT"/>
</dbReference>
<dbReference type="Gene3D" id="1.25.40.20">
    <property type="entry name" value="Ankyrin repeat-containing domain"/>
    <property type="match status" value="5"/>
</dbReference>
<reference evidence="14" key="1">
    <citation type="journal article" date="2019" name="Gigascience">
        <title>De novo genome assembly of the endangered Acer yangbiense, a plant species with extremely small populations endemic to Yunnan Province, China.</title>
        <authorList>
            <person name="Yang J."/>
            <person name="Wariss H.M."/>
            <person name="Tao L."/>
            <person name="Zhang R."/>
            <person name="Yun Q."/>
            <person name="Hollingsworth P."/>
            <person name="Dao Z."/>
            <person name="Luo G."/>
            <person name="Guo H."/>
            <person name="Ma Y."/>
            <person name="Sun W."/>
        </authorList>
    </citation>
    <scope>NUCLEOTIDE SEQUENCE [LARGE SCALE GENOMIC DNA]</scope>
    <source>
        <strain evidence="14">cv. Malutang</strain>
    </source>
</reference>
<dbReference type="InterPro" id="IPR023828">
    <property type="entry name" value="Peptidase_S8_Ser-AS"/>
</dbReference>
<evidence type="ECO:0000256" key="2">
    <source>
        <dbReference type="ARBA" id="ARBA00022670"/>
    </source>
</evidence>
<dbReference type="Gene3D" id="3.30.70.80">
    <property type="entry name" value="Peptidase S8 propeptide/proteinase inhibitor I9"/>
    <property type="match status" value="2"/>
</dbReference>
<dbReference type="Pfam" id="PF17766">
    <property type="entry name" value="fn3_6"/>
    <property type="match status" value="2"/>
</dbReference>
<evidence type="ECO:0000256" key="9">
    <source>
        <dbReference type="PROSITE-ProRule" id="PRU01240"/>
    </source>
</evidence>
<dbReference type="Pfam" id="PF00023">
    <property type="entry name" value="Ank"/>
    <property type="match status" value="2"/>
</dbReference>
<evidence type="ECO:0000256" key="7">
    <source>
        <dbReference type="PIRSR" id="PIRSR615500-1"/>
    </source>
</evidence>
<dbReference type="Gene3D" id="3.50.30.30">
    <property type="match status" value="2"/>
</dbReference>
<dbReference type="InterPro" id="IPR036852">
    <property type="entry name" value="Peptidase_S8/S53_dom_sf"/>
</dbReference>
<feature type="active site" description="Charge relay system" evidence="7 9">
    <location>
        <position position="1704"/>
    </location>
</feature>
<dbReference type="SUPFAM" id="SSF48403">
    <property type="entry name" value="Ankyrin repeat"/>
    <property type="match status" value="2"/>
</dbReference>
<dbReference type="Proteomes" id="UP000323000">
    <property type="component" value="Chromosome 11"/>
</dbReference>
<proteinExistence type="inferred from homology"/>
<evidence type="ECO:0000259" key="12">
    <source>
        <dbReference type="Pfam" id="PF17766"/>
    </source>
</evidence>
<dbReference type="OrthoDB" id="206201at2759"/>
<evidence type="ECO:0000256" key="5">
    <source>
        <dbReference type="ARBA" id="ARBA00022825"/>
    </source>
</evidence>
<dbReference type="FunFam" id="3.30.70.80:FF:000002">
    <property type="entry name" value="Subtilisin-like protease SBT5.3"/>
    <property type="match status" value="2"/>
</dbReference>
<comment type="caution">
    <text evidence="13">The sequence shown here is derived from an EMBL/GenBank/DDBJ whole genome shotgun (WGS) entry which is preliminary data.</text>
</comment>
<evidence type="ECO:0000259" key="11">
    <source>
        <dbReference type="Pfam" id="PF05922"/>
    </source>
</evidence>
<dbReference type="CDD" id="cd04852">
    <property type="entry name" value="Peptidases_S8_3"/>
    <property type="match status" value="2"/>
</dbReference>
<dbReference type="PROSITE" id="PS50088">
    <property type="entry name" value="ANK_REPEAT"/>
    <property type="match status" value="6"/>
</dbReference>
<accession>A0A5C7H187</accession>
<dbReference type="InterPro" id="IPR000209">
    <property type="entry name" value="Peptidase_S8/S53_dom"/>
</dbReference>
<keyword evidence="4 9" id="KW-0378">Hydrolase</keyword>
<keyword evidence="2 9" id="KW-0645">Protease</keyword>
<evidence type="ECO:0000256" key="3">
    <source>
        <dbReference type="ARBA" id="ARBA00022729"/>
    </source>
</evidence>
<protein>
    <submittedName>
        <fullName evidence="13">Uncharacterized protein</fullName>
    </submittedName>
</protein>
<dbReference type="InterPro" id="IPR010259">
    <property type="entry name" value="S8pro/Inhibitor_I9"/>
</dbReference>
<feature type="domain" description="Peptidase S8/S53" evidence="10">
    <location>
        <begin position="1695"/>
        <end position="2145"/>
    </location>
</feature>
<feature type="active site" description="Charge relay system" evidence="7 9">
    <location>
        <position position="2109"/>
    </location>
</feature>
<dbReference type="PRINTS" id="PR00723">
    <property type="entry name" value="SUBTILISIN"/>
</dbReference>
<name>A0A5C7H187_9ROSI</name>
<dbReference type="InterPro" id="IPR002110">
    <property type="entry name" value="Ankyrin_rpt"/>
</dbReference>
<dbReference type="PROSITE" id="PS50297">
    <property type="entry name" value="ANK_REP_REGION"/>
    <property type="match status" value="5"/>
</dbReference>
<keyword evidence="3" id="KW-0732">Signal</keyword>
<dbReference type="Pfam" id="PF05922">
    <property type="entry name" value="Inhibitor_I9"/>
    <property type="match status" value="3"/>
</dbReference>
<dbReference type="Pfam" id="PF12796">
    <property type="entry name" value="Ank_2"/>
    <property type="match status" value="2"/>
</dbReference>
<feature type="active site" description="Charge relay system" evidence="9">
    <location>
        <position position="1275"/>
    </location>
</feature>
<dbReference type="Gene3D" id="3.40.50.200">
    <property type="entry name" value="Peptidase S8/S53 domain"/>
    <property type="match status" value="2"/>
</dbReference>
<feature type="domain" description="Inhibitor I9" evidence="11">
    <location>
        <begin position="755"/>
        <end position="833"/>
    </location>
</feature>
<feature type="active site" description="Charge relay system" evidence="9">
    <location>
        <position position="945"/>
    </location>
</feature>
<evidence type="ECO:0000256" key="1">
    <source>
        <dbReference type="ARBA" id="ARBA00011073"/>
    </source>
</evidence>
<feature type="repeat" description="ANK" evidence="8">
    <location>
        <begin position="348"/>
        <end position="380"/>
    </location>
</feature>
<dbReference type="PANTHER" id="PTHR10795">
    <property type="entry name" value="PROPROTEIN CONVERTASE SUBTILISIN/KEXIN"/>
    <property type="match status" value="1"/>
</dbReference>
<dbReference type="EMBL" id="VAHF01000011">
    <property type="protein sequence ID" value="TXG50788.1"/>
    <property type="molecule type" value="Genomic_DNA"/>
</dbReference>
<keyword evidence="5 9" id="KW-0720">Serine protease</keyword>
<feature type="active site" description="Charge relay system" evidence="7 9">
    <location>
        <position position="1780"/>
    </location>
</feature>
<dbReference type="InterPro" id="IPR015500">
    <property type="entry name" value="Peptidase_S8_subtilisin-rel"/>
</dbReference>
<keyword evidence="14" id="KW-1185">Reference proteome</keyword>
<dbReference type="Pfam" id="PF00082">
    <property type="entry name" value="Peptidase_S8"/>
    <property type="match status" value="2"/>
</dbReference>
<gene>
    <name evidence="13" type="ORF">EZV62_023312</name>
</gene>
<feature type="domain" description="Peptidase S8/S53" evidence="10">
    <location>
        <begin position="859"/>
        <end position="1313"/>
    </location>
</feature>
<dbReference type="FunFam" id="2.60.40.2310:FF:000001">
    <property type="entry name" value="Subtilisin-like protease SBT1.5"/>
    <property type="match status" value="2"/>
</dbReference>
<feature type="domain" description="Subtilisin-like protease fibronectin type-III" evidence="12">
    <location>
        <begin position="2223"/>
        <end position="2320"/>
    </location>
</feature>
<feature type="domain" description="Inhibitor I9" evidence="11">
    <location>
        <begin position="1485"/>
        <end position="1526"/>
    </location>
</feature>
<feature type="domain" description="Inhibitor I9" evidence="11">
    <location>
        <begin position="1591"/>
        <end position="1670"/>
    </location>
</feature>
<evidence type="ECO:0000256" key="8">
    <source>
        <dbReference type="PROSITE-ProRule" id="PRU00023"/>
    </source>
</evidence>
<dbReference type="InterPro" id="IPR036770">
    <property type="entry name" value="Ankyrin_rpt-contain_sf"/>
</dbReference>
<dbReference type="SUPFAM" id="SSF52743">
    <property type="entry name" value="Subtilisin-like"/>
    <property type="match status" value="3"/>
</dbReference>
<evidence type="ECO:0000313" key="13">
    <source>
        <dbReference type="EMBL" id="TXG50788.1"/>
    </source>
</evidence>
<evidence type="ECO:0000259" key="10">
    <source>
        <dbReference type="Pfam" id="PF00082"/>
    </source>
</evidence>
<comment type="similarity">
    <text evidence="1 9">Belongs to the peptidase S8 family.</text>
</comment>
<dbReference type="CDD" id="cd02120">
    <property type="entry name" value="PA_subtilisin_like"/>
    <property type="match status" value="2"/>
</dbReference>
<dbReference type="InterPro" id="IPR034197">
    <property type="entry name" value="Peptidases_S8_3"/>
</dbReference>
<keyword evidence="8" id="KW-0040">ANK repeat</keyword>
<evidence type="ECO:0000313" key="14">
    <source>
        <dbReference type="Proteomes" id="UP000323000"/>
    </source>
</evidence>
<organism evidence="13 14">
    <name type="scientific">Acer yangbiense</name>
    <dbReference type="NCBI Taxonomy" id="1000413"/>
    <lineage>
        <taxon>Eukaryota</taxon>
        <taxon>Viridiplantae</taxon>
        <taxon>Streptophyta</taxon>
        <taxon>Embryophyta</taxon>
        <taxon>Tracheophyta</taxon>
        <taxon>Spermatophyta</taxon>
        <taxon>Magnoliopsida</taxon>
        <taxon>eudicotyledons</taxon>
        <taxon>Gunneridae</taxon>
        <taxon>Pentapetalae</taxon>
        <taxon>rosids</taxon>
        <taxon>malvids</taxon>
        <taxon>Sapindales</taxon>
        <taxon>Sapindaceae</taxon>
        <taxon>Hippocastanoideae</taxon>
        <taxon>Acereae</taxon>
        <taxon>Acer</taxon>
    </lineage>
</organism>
<feature type="repeat" description="ANK" evidence="8">
    <location>
        <begin position="381"/>
        <end position="413"/>
    </location>
</feature>
<feature type="repeat" description="ANK" evidence="8">
    <location>
        <begin position="588"/>
        <end position="620"/>
    </location>
</feature>
<dbReference type="Gene3D" id="2.60.40.2310">
    <property type="match status" value="2"/>
</dbReference>
<dbReference type="GO" id="GO:0006508">
    <property type="term" value="P:proteolysis"/>
    <property type="evidence" value="ECO:0007669"/>
    <property type="project" value="UniProtKB-KW"/>
</dbReference>
<dbReference type="PROSITE" id="PS00138">
    <property type="entry name" value="SUBTILASE_SER"/>
    <property type="match status" value="2"/>
</dbReference>
<dbReference type="GO" id="GO:0004252">
    <property type="term" value="F:serine-type endopeptidase activity"/>
    <property type="evidence" value="ECO:0007669"/>
    <property type="project" value="UniProtKB-UniRule"/>
</dbReference>
<feature type="repeat" description="ANK" evidence="8">
    <location>
        <begin position="485"/>
        <end position="517"/>
    </location>
</feature>
<feature type="repeat" description="ANK" evidence="8">
    <location>
        <begin position="85"/>
        <end position="113"/>
    </location>
</feature>
<sequence length="2331" mass="250719">MKMKDMRRYSNAGGRDRDGLTMESQKLIEAALSGDIDRVTESLRLDNTLDVNYIGTVSLSVKCIETVLREEEADEVEIHFRDFVTDVTPLFAAAHSGHVEIARKLLSAGADVNQELFRGFATTAAAREGHIVLLDMLIKVGASQSACEDALLEACLWGQAKAAELLICSEMTVPDVANHALVSASCRGFVDVVETLIKNGVDLNCMDRVLLRSFKPALHANIDCTPLIAAIVNRQVPMVKYLLEAGAKTDCYVRIGAWSWDIFSGEELRVGACLGEPYNEVWCAVEYYEASGQILNLLLQHQISSLESQQQGRTLLCHAILCQNPDAVSLLLNAGADVEYPIRTNKGHESRPLHLAARVGCVPILKLLILHGCKIDSRTETGDTALMLAAKADQVECFLELIVSGADLGLVSDNVDSAMQLAKRSVFGSSLANIIRQAIITRKGVHSTNLEVFSLLHFVTGIGNSELLQMVLQHSTKDINKHDGLGLTPILVATKAGHTEAFCLLINHGADISATSRDGQTVVSLLLDQAQVGVKSRLEEILLDAHLARRLTGYSEFKALHFAARSGNLTAIGQLLKMGFDVNSVDENKYSPLMLAAKDGHTDACKILLQRGADCGSANFRGETALSLARKSSKCKAAEGVIFTYLARSHVLLGEELLKHTREGRGSPHAKVVQMLKSGSLTWGKSSRRTVVCKEAAVGPSASFIKNRRKANGYGGNAIVFRVLTETGREIHFEAGSIANLELWVHGINLTVKEVHIVYLGERQHDDPKIVTDSHHDILATVVGSKEAASKCMVYSYKHGFSGFAAKLTEDQAQKLAEFPGVVRVIPNSLHRLQTTRSWDFLGLSSHSPSNILHGSSMGDGVIIGVLDTGIWPESKAFSDVGLEPVPSRWKGVCESGDQFNAKSHCNRKIIGARWFIDGFLADYGKPLNASENDEFLSPRDANGHGTHTASTAAGSIVQNVSYQGLGLGNVRGGAPRARLAIYKVCWNILRGQCASADILKAFDEAIHDGVDVLSLSIGSSIPLFSDVDERDGIATGSFHAVARGITVVCGAANDGPSEQTVQNTAPWILTVAASTMDRAFPTPIVLGNNRTVAGQALYTGQEVGFTGLVYPEATGLDPNAAGVCQNLSLNATKVAGKVVLCFTSVTRRIAIISAASVVREAGGIGLIVAKNPSDVFSPCADNFPCIEVDYEVGTQILFYFRSSRSPLVKLSPSRTLVGKPLLAKVAFFSSRGPNSLAPAILKPDIAAPGVNILAATSPLNPLSDNGYAMFSGTSMATPHVSGIVALIKALHPNWSPAAIKSALFTTARRNGPSGFPIYAEGSPQKLANPFDFGGGIVNPNKAADPGLVYDMGTADYIHYLCAMEYNSSIITKLTGQPTTCPGRKPSILDVNLPSITIPNLKNSITLTRTVTNVGASKSIYKATVEPPFGVKVLVRPSVLVFNATSKKVSFRVTISTTHQMNTGYYFGSLTWNDGVHAVRSPLSQGVYSYKHGFSGFAAKLTESQAQKIAELPGVVHIIPNQFHSLQTTRSRDYLDLSSYSPTNLLHDTNLGDGIIIGLLDTGFSHSITDTYTSVIYRAIIENPFGIDVAVYIVYMGVKKYEDPVKTTKSHHKILSTLLGSKEAAKDSILYSYKHGFSGFAARLTKTEAEKVAELPGVVQVMPNQILKLHTTRSWEFIGLNSHSSDNLLTESNMGEGTIIGVIDTGVWPESESFKDNGIGPVPSHWKGICQKGEQFNSSNCNRKLIGARWFMKGMVDMIKRPIKTIQNKEFLSPRDAIGHGTHTASTAAGNFVDKASYKGLASGLARGGAPLAHLAIYKACWVTGCSDVDILKAFDKAINDGVDIISVSVGYDIPLFSYIDQRDSIAIGSFHAISKGITVVSSAGNDGPISQTISNTAPWLITVGATAIDRAFPTAITLGNNQTLWGLSIDTIKQNRGFTDLTYSERIAADNADSSAEDCQLGSLNVTLAAGKIILCFSKSATHKIGTAEVSVQQAGGVGLIFAQYRANGLELCFLIPCIKVDYEVGTQILSYIRKASSPIAKLGFPKTVIGKWVSPKVASFSSRGPSSMSPSVLKPDIAAPGVDILAAYSPVGAKDSTIEYALQSGTSMACPHVAGIAALIKSVHKDWSPAAIRSALVTTASQFGTDGMNIFEEGPTHKEADPFDMGGGHVNPNKAMNPGLVYNISTQDYVQFLCSMGYNNASISNLTRKTVVCLEHGINLNLNLPSITIPNLRKKATVTRTVTNVGHINSVYKAVVRAPYGMKMRIEPQVLRFNKTARVISFKVRFFSTQKNVQGDYTFGSLTWTDDGENFVRSSIAIRAVKFESYSYA</sequence>
<dbReference type="InterPro" id="IPR041469">
    <property type="entry name" value="Subtilisin-like_FN3"/>
</dbReference>
<keyword evidence="6" id="KW-0325">Glycoprotein</keyword>
<evidence type="ECO:0000256" key="4">
    <source>
        <dbReference type="ARBA" id="ARBA00022801"/>
    </source>
</evidence>
<dbReference type="InterPro" id="IPR037045">
    <property type="entry name" value="S8pro/Inhibitor_I9_sf"/>
</dbReference>
<dbReference type="PROSITE" id="PS51892">
    <property type="entry name" value="SUBTILASE"/>
    <property type="match status" value="2"/>
</dbReference>
<evidence type="ECO:0000256" key="6">
    <source>
        <dbReference type="ARBA" id="ARBA00023180"/>
    </source>
</evidence>